<comment type="caution">
    <text evidence="1">The sequence shown here is derived from an EMBL/GenBank/DDBJ whole genome shotgun (WGS) entry which is preliminary data.</text>
</comment>
<dbReference type="GO" id="GO:0046872">
    <property type="term" value="F:metal ion binding"/>
    <property type="evidence" value="ECO:0007669"/>
    <property type="project" value="InterPro"/>
</dbReference>
<keyword evidence="2" id="KW-1185">Reference proteome</keyword>
<dbReference type="PROSITE" id="PS51257">
    <property type="entry name" value="PROKAR_LIPOPROTEIN"/>
    <property type="match status" value="1"/>
</dbReference>
<gene>
    <name evidence="1" type="ORF">D7024_06330</name>
</gene>
<evidence type="ECO:0000313" key="1">
    <source>
        <dbReference type="EMBL" id="RKO66599.1"/>
    </source>
</evidence>
<dbReference type="GO" id="GO:0030001">
    <property type="term" value="P:metal ion transport"/>
    <property type="evidence" value="ECO:0007669"/>
    <property type="project" value="InterPro"/>
</dbReference>
<organism evidence="1 2">
    <name type="scientific">Desulfofundulus salinus</name>
    <dbReference type="NCBI Taxonomy" id="2419843"/>
    <lineage>
        <taxon>Bacteria</taxon>
        <taxon>Bacillati</taxon>
        <taxon>Bacillota</taxon>
        <taxon>Clostridia</taxon>
        <taxon>Eubacteriales</taxon>
        <taxon>Peptococcaceae</taxon>
        <taxon>Desulfofundulus</taxon>
    </lineage>
</organism>
<protein>
    <submittedName>
        <fullName evidence="1">Zinc ABC transporter substrate-binding protein</fullName>
    </submittedName>
</protein>
<dbReference type="InterPro" id="IPR050492">
    <property type="entry name" value="Bact_metal-bind_prot9"/>
</dbReference>
<name>A0A494WTA1_9FIRM</name>
<evidence type="ECO:0000313" key="2">
    <source>
        <dbReference type="Proteomes" id="UP000271256"/>
    </source>
</evidence>
<dbReference type="RefSeq" id="WP_121451032.1">
    <property type="nucleotide sequence ID" value="NZ_RBWE01000001.1"/>
</dbReference>
<dbReference type="Gene3D" id="3.40.50.1980">
    <property type="entry name" value="Nitrogenase molybdenum iron protein domain"/>
    <property type="match status" value="2"/>
</dbReference>
<dbReference type="EMBL" id="RBWE01000001">
    <property type="protein sequence ID" value="RKO66599.1"/>
    <property type="molecule type" value="Genomic_DNA"/>
</dbReference>
<proteinExistence type="predicted"/>
<dbReference type="InterPro" id="IPR006127">
    <property type="entry name" value="ZnuA-like"/>
</dbReference>
<dbReference type="AlphaFoldDB" id="A0A494WTA1"/>
<dbReference type="OrthoDB" id="5456598at2"/>
<dbReference type="SUPFAM" id="SSF53807">
    <property type="entry name" value="Helical backbone' metal receptor"/>
    <property type="match status" value="1"/>
</dbReference>
<sequence length="282" mass="30394">MRRVYSLSITVIILVILLLVISGCAAKDSPKLEVATGTSLIADIVKNVGGDKVETVNIVPPAACPGHFDLKPGDVQKLAEARLFLRHDWQGKMFTKELIESVHNKDLQVVEVAVAGNWMAPPVQKEAVTKIAGILMEKDPSNRAYYEQNADRLVSQIESKGKETLSRLQAAGAGGVKVLCSDMQQGFLKWAGFDVVATYGRPEELNPQKMQELINKGKQAGVKLVVDNLQSGPDAGKGIAKELGAAQVTISNFPGGLPQTDTWSAALDKNVELLLDALKEVK</sequence>
<dbReference type="GO" id="GO:0007155">
    <property type="term" value="P:cell adhesion"/>
    <property type="evidence" value="ECO:0007669"/>
    <property type="project" value="InterPro"/>
</dbReference>
<dbReference type="PANTHER" id="PTHR42953">
    <property type="entry name" value="HIGH-AFFINITY ZINC UPTAKE SYSTEM PROTEIN ZNUA-RELATED"/>
    <property type="match status" value="1"/>
</dbReference>
<accession>A0A494WTA1</accession>
<dbReference type="Pfam" id="PF01297">
    <property type="entry name" value="ZnuA"/>
    <property type="match status" value="1"/>
</dbReference>
<dbReference type="InterPro" id="IPR006129">
    <property type="entry name" value="AdhesinB"/>
</dbReference>
<dbReference type="PRINTS" id="PR00691">
    <property type="entry name" value="ADHESINB"/>
</dbReference>
<reference evidence="1 2" key="1">
    <citation type="submission" date="2018-10" db="EMBL/GenBank/DDBJ databases">
        <authorList>
            <person name="Grouzdev D.S."/>
            <person name="Krutkina M.S."/>
            <person name="Tourova T.P."/>
            <person name="Nazina T.N."/>
        </authorList>
    </citation>
    <scope>NUCLEOTIDE SEQUENCE [LARGE SCALE GENOMIC DNA]</scope>
    <source>
        <strain evidence="1 2">435</strain>
    </source>
</reference>
<dbReference type="Proteomes" id="UP000271256">
    <property type="component" value="Unassembled WGS sequence"/>
</dbReference>